<comment type="catalytic activity">
    <reaction evidence="1">
        <text>Hydrolysis of Pro-|-Xaa &gt;&gt; Ala-|-Xaa in oligopeptides.</text>
        <dbReference type="EC" id="3.4.21.26"/>
    </reaction>
</comment>
<dbReference type="OrthoDB" id="9801421at2"/>
<evidence type="ECO:0000256" key="1">
    <source>
        <dbReference type="ARBA" id="ARBA00001070"/>
    </source>
</evidence>
<keyword evidence="6" id="KW-0720">Serine protease</keyword>
<comment type="similarity">
    <text evidence="2">Belongs to the peptidase S9A family.</text>
</comment>
<dbReference type="FunFam" id="3.40.50.1820:FF:000005">
    <property type="entry name" value="Prolyl endopeptidase"/>
    <property type="match status" value="1"/>
</dbReference>
<protein>
    <recommendedName>
        <fullName evidence="3">prolyl oligopeptidase</fullName>
        <ecNumber evidence="3">3.4.21.26</ecNumber>
    </recommendedName>
</protein>
<gene>
    <name evidence="9" type="ORF">FDO65_04315</name>
</gene>
<proteinExistence type="inferred from homology"/>
<dbReference type="InterPro" id="IPR051167">
    <property type="entry name" value="Prolyl_oligopep/macrocyclase"/>
</dbReference>
<dbReference type="PANTHER" id="PTHR42881">
    <property type="entry name" value="PROLYL ENDOPEPTIDASE"/>
    <property type="match status" value="1"/>
</dbReference>
<dbReference type="EC" id="3.4.21.26" evidence="3"/>
<accession>A0A4U6QKB6</accession>
<dbReference type="InterPro" id="IPR001375">
    <property type="entry name" value="Peptidase_S9_cat"/>
</dbReference>
<keyword evidence="5" id="KW-0378">Hydrolase</keyword>
<feature type="domain" description="Peptidase S9 prolyl oligopeptidase catalytic" evidence="7">
    <location>
        <begin position="492"/>
        <end position="699"/>
    </location>
</feature>
<organism evidence="9 10">
    <name type="scientific">Nakamurella flava</name>
    <dbReference type="NCBI Taxonomy" id="2576308"/>
    <lineage>
        <taxon>Bacteria</taxon>
        <taxon>Bacillati</taxon>
        <taxon>Actinomycetota</taxon>
        <taxon>Actinomycetes</taxon>
        <taxon>Nakamurellales</taxon>
        <taxon>Nakamurellaceae</taxon>
        <taxon>Nakamurella</taxon>
    </lineage>
</organism>
<dbReference type="Pfam" id="PF02897">
    <property type="entry name" value="Peptidase_S9_N"/>
    <property type="match status" value="1"/>
</dbReference>
<dbReference type="PRINTS" id="PR00862">
    <property type="entry name" value="PROLIGOPTASE"/>
</dbReference>
<reference evidence="9 10" key="1">
    <citation type="submission" date="2019-05" db="EMBL/GenBank/DDBJ databases">
        <title>Nakamurella sp. N5BH11, whole genome shotgun sequence.</title>
        <authorList>
            <person name="Tuo L."/>
        </authorList>
    </citation>
    <scope>NUCLEOTIDE SEQUENCE [LARGE SCALE GENOMIC DNA]</scope>
    <source>
        <strain evidence="9 10">N5BH11</strain>
    </source>
</reference>
<dbReference type="InterPro" id="IPR029058">
    <property type="entry name" value="AB_hydrolase_fold"/>
</dbReference>
<dbReference type="RefSeq" id="WP_137448196.1">
    <property type="nucleotide sequence ID" value="NZ_SZZH01000001.1"/>
</dbReference>
<dbReference type="Gene3D" id="2.130.10.120">
    <property type="entry name" value="Prolyl oligopeptidase, N-terminal domain"/>
    <property type="match status" value="1"/>
</dbReference>
<dbReference type="EMBL" id="SZZH01000001">
    <property type="protein sequence ID" value="TKV60893.1"/>
    <property type="molecule type" value="Genomic_DNA"/>
</dbReference>
<dbReference type="AlphaFoldDB" id="A0A4U6QKB6"/>
<evidence type="ECO:0000256" key="2">
    <source>
        <dbReference type="ARBA" id="ARBA00005228"/>
    </source>
</evidence>
<evidence type="ECO:0000256" key="3">
    <source>
        <dbReference type="ARBA" id="ARBA00011897"/>
    </source>
</evidence>
<dbReference type="SUPFAM" id="SSF50993">
    <property type="entry name" value="Peptidase/esterase 'gauge' domain"/>
    <property type="match status" value="1"/>
</dbReference>
<comment type="caution">
    <text evidence="9">The sequence shown here is derived from an EMBL/GenBank/DDBJ whole genome shotgun (WGS) entry which is preliminary data.</text>
</comment>
<dbReference type="GO" id="GO:0006508">
    <property type="term" value="P:proteolysis"/>
    <property type="evidence" value="ECO:0007669"/>
    <property type="project" value="UniProtKB-KW"/>
</dbReference>
<dbReference type="InterPro" id="IPR023302">
    <property type="entry name" value="Pept_S9A_N"/>
</dbReference>
<evidence type="ECO:0000256" key="6">
    <source>
        <dbReference type="ARBA" id="ARBA00022825"/>
    </source>
</evidence>
<dbReference type="InterPro" id="IPR002470">
    <property type="entry name" value="Peptidase_S9A"/>
</dbReference>
<dbReference type="Gene3D" id="3.40.50.1820">
    <property type="entry name" value="alpha/beta hydrolase"/>
    <property type="match status" value="1"/>
</dbReference>
<dbReference type="GO" id="GO:0070012">
    <property type="term" value="F:oligopeptidase activity"/>
    <property type="evidence" value="ECO:0007669"/>
    <property type="project" value="TreeGrafter"/>
</dbReference>
<keyword evidence="10" id="KW-1185">Reference proteome</keyword>
<sequence length="704" mass="75372">MTEHAPADRDRIVDVLHGVEIADPYRYLEDPDDPRTQAFVQAQNAVSRPHLAGLAAGPAFRQLTTTLLTAPRRGVPWERGGRYFVVANPGDLDQDQLFTADSLDDLLTAPRLLLDPNTLSTDGTVALTAARVSPDGALLAYALSEGGSDWQSIAVRDIATGLDRPDRLTWAKWVAPTWLPDSSGFLYWRYPAPATAANDGAVGSAALTEAMPAGELVHHRLGDDQDADTLVWSDPEHPEWMAGPWVAPDGRWLVLTTSPGTDSRTTISAHRLTTPPDGTPVAIDPSPVVVVGELADAHTVVGSDGDQLFLRTERDAPRGRLVRVDLADPDAPWTGLVDQHEQDVLVDASPTAEAFVLTWSSDAAHRIELVDRDGASLTWPDLPAPVAVLAVNTRANSPEIFVGLGSFTAFSRQYRLDATTGYQPELLAPPGDRPDLPETVVQRRSGRSADGTAVPMTVIRRADLPAGPSPTLLYGYGGFDVPILPGFSALFGAWVAAGGTLAVANLRGGGEFGADWHTAGMLHHKQRVFDDLYACAEALIADGTTTPEQLAVHGRSNGGLLVGAAMTQRPELFAVALPTVGVLDMLRFHLFTIGWAWMSEYGSPDDPDDFAVLHAYSPLHRLREGTRYPATLICTGDHDDRVVPAHSLKFGAELQRCQAGPGPVLLRIDTRAGHGAGKPVSALAEEHADQLAFAAEYTGLVPRG</sequence>
<name>A0A4U6QKB6_9ACTN</name>
<evidence type="ECO:0000259" key="7">
    <source>
        <dbReference type="Pfam" id="PF00326"/>
    </source>
</evidence>
<evidence type="ECO:0000256" key="4">
    <source>
        <dbReference type="ARBA" id="ARBA00022670"/>
    </source>
</evidence>
<keyword evidence="4" id="KW-0645">Protease</keyword>
<evidence type="ECO:0000256" key="5">
    <source>
        <dbReference type="ARBA" id="ARBA00022801"/>
    </source>
</evidence>
<dbReference type="GO" id="GO:0004252">
    <property type="term" value="F:serine-type endopeptidase activity"/>
    <property type="evidence" value="ECO:0007669"/>
    <property type="project" value="UniProtKB-EC"/>
</dbReference>
<feature type="domain" description="Peptidase S9A N-terminal" evidence="8">
    <location>
        <begin position="10"/>
        <end position="422"/>
    </location>
</feature>
<dbReference type="Proteomes" id="UP000306985">
    <property type="component" value="Unassembled WGS sequence"/>
</dbReference>
<evidence type="ECO:0000313" key="10">
    <source>
        <dbReference type="Proteomes" id="UP000306985"/>
    </source>
</evidence>
<dbReference type="SUPFAM" id="SSF53474">
    <property type="entry name" value="alpha/beta-Hydrolases"/>
    <property type="match status" value="1"/>
</dbReference>
<evidence type="ECO:0000259" key="8">
    <source>
        <dbReference type="Pfam" id="PF02897"/>
    </source>
</evidence>
<evidence type="ECO:0000313" key="9">
    <source>
        <dbReference type="EMBL" id="TKV60893.1"/>
    </source>
</evidence>
<dbReference type="PANTHER" id="PTHR42881:SF2">
    <property type="entry name" value="PROLYL ENDOPEPTIDASE"/>
    <property type="match status" value="1"/>
</dbReference>
<dbReference type="Pfam" id="PF00326">
    <property type="entry name" value="Peptidase_S9"/>
    <property type="match status" value="1"/>
</dbReference>
<dbReference type="GO" id="GO:0005829">
    <property type="term" value="C:cytosol"/>
    <property type="evidence" value="ECO:0007669"/>
    <property type="project" value="TreeGrafter"/>
</dbReference>